<sequence length="132" mass="14623">MNISDIEKIFEKMRKAGHGSLIRFDAAGKGQAVEGIIFEPSDGRPPGFESGIFVNVPSDTGATYYFDFEASKQQGRIVVQKLDMKKTEPEPVVPEEFLKEFEHVRQAPDVKIGGGAVGELYSKYKGLIELNK</sequence>
<organism evidence="1 2">
    <name type="scientific">Abyssobacteria bacterium (strain SURF_5)</name>
    <dbReference type="NCBI Taxonomy" id="2093360"/>
    <lineage>
        <taxon>Bacteria</taxon>
        <taxon>Pseudomonadati</taxon>
        <taxon>Candidatus Hydrogenedentota</taxon>
        <taxon>Candidatus Abyssobacteria</taxon>
    </lineage>
</organism>
<evidence type="ECO:0000313" key="2">
    <source>
        <dbReference type="Proteomes" id="UP000265882"/>
    </source>
</evidence>
<evidence type="ECO:0000313" key="1">
    <source>
        <dbReference type="EMBL" id="RJP23889.1"/>
    </source>
</evidence>
<accession>A0A3A4NYF1</accession>
<gene>
    <name evidence="1" type="ORF">C4520_05460</name>
</gene>
<protein>
    <submittedName>
        <fullName evidence="1">Uncharacterized protein</fullName>
    </submittedName>
</protein>
<comment type="caution">
    <text evidence="1">The sequence shown here is derived from an EMBL/GenBank/DDBJ whole genome shotgun (WGS) entry which is preliminary data.</text>
</comment>
<name>A0A3A4NYF1_ABYX5</name>
<reference evidence="1 2" key="1">
    <citation type="journal article" date="2017" name="ISME J.">
        <title>Energy and carbon metabolisms in a deep terrestrial subsurface fluid microbial community.</title>
        <authorList>
            <person name="Momper L."/>
            <person name="Jungbluth S.P."/>
            <person name="Lee M.D."/>
            <person name="Amend J.P."/>
        </authorList>
    </citation>
    <scope>NUCLEOTIDE SEQUENCE [LARGE SCALE GENOMIC DNA]</scope>
    <source>
        <strain evidence="1">SURF_5</strain>
    </source>
</reference>
<dbReference type="EMBL" id="QZKU01000042">
    <property type="protein sequence ID" value="RJP23889.1"/>
    <property type="molecule type" value="Genomic_DNA"/>
</dbReference>
<proteinExistence type="predicted"/>
<dbReference type="AlphaFoldDB" id="A0A3A4NYF1"/>
<dbReference type="Proteomes" id="UP000265882">
    <property type="component" value="Unassembled WGS sequence"/>
</dbReference>